<evidence type="ECO:0000313" key="2">
    <source>
        <dbReference type="EMBL" id="SUP42455.1"/>
    </source>
</evidence>
<dbReference type="CDD" id="cd00093">
    <property type="entry name" value="HTH_XRE"/>
    <property type="match status" value="1"/>
</dbReference>
<evidence type="ECO:0000259" key="1">
    <source>
        <dbReference type="PROSITE" id="PS50943"/>
    </source>
</evidence>
<dbReference type="RefSeq" id="WP_115310072.1">
    <property type="nucleotide sequence ID" value="NZ_UHIO01000001.1"/>
</dbReference>
<protein>
    <submittedName>
        <fullName evidence="2">Helix-turn-helix</fullName>
    </submittedName>
</protein>
<dbReference type="SUPFAM" id="SSF47413">
    <property type="entry name" value="lambda repressor-like DNA-binding domains"/>
    <property type="match status" value="1"/>
</dbReference>
<reference evidence="2 3" key="1">
    <citation type="submission" date="2018-06" db="EMBL/GenBank/DDBJ databases">
        <authorList>
            <consortium name="Pathogen Informatics"/>
            <person name="Doyle S."/>
        </authorList>
    </citation>
    <scope>NUCLEOTIDE SEQUENCE [LARGE SCALE GENOMIC DNA]</scope>
    <source>
        <strain evidence="2 3">NCTC12020</strain>
    </source>
</reference>
<accession>A0A380NK75</accession>
<gene>
    <name evidence="2" type="ORF">NCTC12020_00862</name>
</gene>
<dbReference type="PROSITE" id="PS50943">
    <property type="entry name" value="HTH_CROC1"/>
    <property type="match status" value="1"/>
</dbReference>
<dbReference type="InterPro" id="IPR001387">
    <property type="entry name" value="Cro/C1-type_HTH"/>
</dbReference>
<organism evidence="2 3">
    <name type="scientific">Veillonella criceti</name>
    <dbReference type="NCBI Taxonomy" id="103891"/>
    <lineage>
        <taxon>Bacteria</taxon>
        <taxon>Bacillati</taxon>
        <taxon>Bacillota</taxon>
        <taxon>Negativicutes</taxon>
        <taxon>Veillonellales</taxon>
        <taxon>Veillonellaceae</taxon>
        <taxon>Veillonella</taxon>
    </lineage>
</organism>
<dbReference type="EMBL" id="UHIO01000001">
    <property type="protein sequence ID" value="SUP42455.1"/>
    <property type="molecule type" value="Genomic_DNA"/>
</dbReference>
<feature type="domain" description="HTH cro/C1-type" evidence="1">
    <location>
        <begin position="15"/>
        <end position="69"/>
    </location>
</feature>
<dbReference type="InterPro" id="IPR010982">
    <property type="entry name" value="Lambda_DNA-bd_dom_sf"/>
</dbReference>
<dbReference type="AlphaFoldDB" id="A0A380NK75"/>
<dbReference type="SMART" id="SM00530">
    <property type="entry name" value="HTH_XRE"/>
    <property type="match status" value="1"/>
</dbReference>
<proteinExistence type="predicted"/>
<evidence type="ECO:0000313" key="3">
    <source>
        <dbReference type="Proteomes" id="UP000255367"/>
    </source>
</evidence>
<dbReference type="Pfam" id="PF01381">
    <property type="entry name" value="HTH_3"/>
    <property type="match status" value="1"/>
</dbReference>
<dbReference type="GO" id="GO:0003677">
    <property type="term" value="F:DNA binding"/>
    <property type="evidence" value="ECO:0007669"/>
    <property type="project" value="InterPro"/>
</dbReference>
<name>A0A380NK75_9FIRM</name>
<sequence length="132" mass="15247">MPTEQEVKTLFSKRLTEIMEKHNINQVELSKVLNVSESTVGKWLLMKAMPRMGVIQKLADYFNVGKSYFLEETNGYYEDPEVAALAEEARTNPDIRILFSAAKDISKENMQKTIDFVKFLKSQERSDNDFSE</sequence>
<dbReference type="Gene3D" id="1.10.260.40">
    <property type="entry name" value="lambda repressor-like DNA-binding domains"/>
    <property type="match status" value="1"/>
</dbReference>
<dbReference type="Proteomes" id="UP000255367">
    <property type="component" value="Unassembled WGS sequence"/>
</dbReference>
<dbReference type="OrthoDB" id="1629583at2"/>
<keyword evidence="3" id="KW-1185">Reference proteome</keyword>